<name>A0A3A1VFE6_9BACL</name>
<dbReference type="OrthoDB" id="9986902at2"/>
<accession>A0A3A1VFE6</accession>
<dbReference type="RefSeq" id="WP_119598118.1">
    <property type="nucleotide sequence ID" value="NZ_QXQA01000002.1"/>
</dbReference>
<dbReference type="AlphaFoldDB" id="A0A3A1VFE6"/>
<protein>
    <submittedName>
        <fullName evidence="1">Uncharacterized protein</fullName>
    </submittedName>
</protein>
<dbReference type="EMBL" id="QXQA01000002">
    <property type="protein sequence ID" value="RIX59287.1"/>
    <property type="molecule type" value="Genomic_DNA"/>
</dbReference>
<dbReference type="Proteomes" id="UP000266482">
    <property type="component" value="Unassembled WGS sequence"/>
</dbReference>
<organism evidence="1 2">
    <name type="scientific">Paenibacillus nanensis</name>
    <dbReference type="NCBI Taxonomy" id="393251"/>
    <lineage>
        <taxon>Bacteria</taxon>
        <taxon>Bacillati</taxon>
        <taxon>Bacillota</taxon>
        <taxon>Bacilli</taxon>
        <taxon>Bacillales</taxon>
        <taxon>Paenibacillaceae</taxon>
        <taxon>Paenibacillus</taxon>
    </lineage>
</organism>
<reference evidence="1 2" key="1">
    <citation type="submission" date="2018-09" db="EMBL/GenBank/DDBJ databases">
        <title>Paenibacillus aracenensis nov. sp. isolated from a cave in southern Spain.</title>
        <authorList>
            <person name="Jurado V."/>
            <person name="Gutierrez-Patricio S."/>
            <person name="Gonzalez-Pimentel J.L."/>
            <person name="Miller A.Z."/>
            <person name="Laiz L."/>
            <person name="Saiz-Jimenez C."/>
        </authorList>
    </citation>
    <scope>NUCLEOTIDE SEQUENCE [LARGE SCALE GENOMIC DNA]</scope>
    <source>
        <strain evidence="1 2">DSM 22867</strain>
    </source>
</reference>
<comment type="caution">
    <text evidence="1">The sequence shown here is derived from an EMBL/GenBank/DDBJ whole genome shotgun (WGS) entry which is preliminary data.</text>
</comment>
<evidence type="ECO:0000313" key="1">
    <source>
        <dbReference type="EMBL" id="RIX59287.1"/>
    </source>
</evidence>
<keyword evidence="2" id="KW-1185">Reference proteome</keyword>
<gene>
    <name evidence="1" type="ORF">D3P08_03790</name>
</gene>
<sequence length="158" mass="18199">MKRFTYEYFYKIENCYTPLRELFGITGDYSNVPLTAIFKEERDHSESKAINSIARSIEREDGTLNLEDLLSLSFDKIDRLRNMGKGSQITVLSALIKYFNLGIFVTNDEWVSNNKQLLDELVISMDADKLKEALIITFDTLTATQQNNVLIRLNSLTK</sequence>
<evidence type="ECO:0000313" key="2">
    <source>
        <dbReference type="Proteomes" id="UP000266482"/>
    </source>
</evidence>
<proteinExistence type="predicted"/>